<organism evidence="1 2">
    <name type="scientific">Cutaneotrichosporon cavernicola</name>
    <dbReference type="NCBI Taxonomy" id="279322"/>
    <lineage>
        <taxon>Eukaryota</taxon>
        <taxon>Fungi</taxon>
        <taxon>Dikarya</taxon>
        <taxon>Basidiomycota</taxon>
        <taxon>Agaricomycotina</taxon>
        <taxon>Tremellomycetes</taxon>
        <taxon>Trichosporonales</taxon>
        <taxon>Trichosporonaceae</taxon>
        <taxon>Cutaneotrichosporon</taxon>
    </lineage>
</organism>
<sequence length="321" mass="35398">MSALVRHQDLPAALVPDRAVQAIAADANLPVCATCGTQYSDKPKGICPCCEDDRQWYPVTGQEWTTLGELASTRTHSLQVDTEDERIAFIECSPPFAINQTPILLNTHAGHYVWDCHAPFTPGLAGYLSSLQPALQAIAISHPHFFSTSLVWARALGVPLYICETDKEWYQRHGDIQATDDVRFWTGRETLGPGVTVVQCGGHFPGSSILHWDRGAEPGDGPKTGLILVADTMMVRLDRRGFTFMWSYPNMIPLRPADAVNVVAAIDDLEYGAASSTWPNRMIRRDAKLFAHRSIERYLDATGWELEGGQLGGKLQPKARA</sequence>
<dbReference type="SUPFAM" id="SSF56281">
    <property type="entry name" value="Metallo-hydrolase/oxidoreductase"/>
    <property type="match status" value="1"/>
</dbReference>
<evidence type="ECO:0000313" key="1">
    <source>
        <dbReference type="EMBL" id="BEI87526.1"/>
    </source>
</evidence>
<gene>
    <name evidence="1" type="ORF">CcaverHIS019_0102440</name>
</gene>
<dbReference type="EMBL" id="AP028212">
    <property type="protein sequence ID" value="BEI87526.1"/>
    <property type="molecule type" value="Genomic_DNA"/>
</dbReference>
<evidence type="ECO:0008006" key="3">
    <source>
        <dbReference type="Google" id="ProtNLM"/>
    </source>
</evidence>
<dbReference type="AlphaFoldDB" id="A0AA48IB12"/>
<dbReference type="InterPro" id="IPR036866">
    <property type="entry name" value="RibonucZ/Hydroxyglut_hydro"/>
</dbReference>
<accession>A0AA48IB12</accession>
<dbReference type="Proteomes" id="UP001233271">
    <property type="component" value="Chromosome 1"/>
</dbReference>
<dbReference type="PANTHER" id="PTHR36839">
    <property type="entry name" value="METALLO-BETA-LACTAMASE FAMILY PROTEIN (AFU_ORTHOLOGUE AFUA_5G12770)"/>
    <property type="match status" value="1"/>
</dbReference>
<reference evidence="1" key="1">
    <citation type="journal article" date="2023" name="BMC Genomics">
        <title>Chromosome-level genome assemblies of Cutaneotrichosporon spp. (Trichosporonales, Basidiomycota) reveal imbalanced evolution between nucleotide sequences and chromosome synteny.</title>
        <authorList>
            <person name="Kobayashi Y."/>
            <person name="Kayamori A."/>
            <person name="Aoki K."/>
            <person name="Shiwa Y."/>
            <person name="Matsutani M."/>
            <person name="Fujita N."/>
            <person name="Sugita T."/>
            <person name="Iwasaki W."/>
            <person name="Tanaka N."/>
            <person name="Takashima M."/>
        </authorList>
    </citation>
    <scope>NUCLEOTIDE SEQUENCE</scope>
    <source>
        <strain evidence="1">HIS019</strain>
    </source>
</reference>
<dbReference type="GeneID" id="85491397"/>
<proteinExistence type="predicted"/>
<protein>
    <recommendedName>
        <fullName evidence="3">Metallo-beta-lactamase domain-containing protein</fullName>
    </recommendedName>
</protein>
<dbReference type="KEGG" id="ccac:CcaHIS019_0102440"/>
<dbReference type="Gene3D" id="3.60.15.10">
    <property type="entry name" value="Ribonuclease Z/Hydroxyacylglutathione hydrolase-like"/>
    <property type="match status" value="1"/>
</dbReference>
<name>A0AA48IB12_9TREE</name>
<dbReference type="PANTHER" id="PTHR36839:SF1">
    <property type="entry name" value="METALLO-BETA-LACTAMASE FAMILY PROTEIN (AFU_ORTHOLOGUE AFUA_5G12770)"/>
    <property type="match status" value="1"/>
</dbReference>
<keyword evidence="2" id="KW-1185">Reference proteome</keyword>
<dbReference type="RefSeq" id="XP_060452792.1">
    <property type="nucleotide sequence ID" value="XM_060598167.1"/>
</dbReference>
<evidence type="ECO:0000313" key="2">
    <source>
        <dbReference type="Proteomes" id="UP001233271"/>
    </source>
</evidence>